<sequence length="76" mass="8955">GDDYGYSEFLKRCKTVIMGSKTYEQVLTFNHWYQNVDAYIFTSRSNLHKIEGENIEFVNENPSVLVKKLRQEETDS</sequence>
<feature type="non-terminal residue" evidence="2">
    <location>
        <position position="76"/>
    </location>
</feature>
<accession>A0A8S2LIN6</accession>
<evidence type="ECO:0000313" key="2">
    <source>
        <dbReference type="EMBL" id="CAF3907317.1"/>
    </source>
</evidence>
<gene>
    <name evidence="1" type="ORF">OVA965_LOCUS46233</name>
    <name evidence="2" type="ORF">TMI583_LOCUS20886</name>
</gene>
<protein>
    <recommendedName>
        <fullName evidence="4">Dihydrofolate reductase</fullName>
    </recommendedName>
</protein>
<dbReference type="Proteomes" id="UP000677228">
    <property type="component" value="Unassembled WGS sequence"/>
</dbReference>
<proteinExistence type="predicted"/>
<evidence type="ECO:0000313" key="3">
    <source>
        <dbReference type="Proteomes" id="UP000682733"/>
    </source>
</evidence>
<dbReference type="Proteomes" id="UP000682733">
    <property type="component" value="Unassembled WGS sequence"/>
</dbReference>
<dbReference type="EMBL" id="CAJOBA010020232">
    <property type="protein sequence ID" value="CAF3907317.1"/>
    <property type="molecule type" value="Genomic_DNA"/>
</dbReference>
<dbReference type="InterPro" id="IPR024072">
    <property type="entry name" value="DHFR-like_dom_sf"/>
</dbReference>
<organism evidence="2 3">
    <name type="scientific">Didymodactylos carnosus</name>
    <dbReference type="NCBI Taxonomy" id="1234261"/>
    <lineage>
        <taxon>Eukaryota</taxon>
        <taxon>Metazoa</taxon>
        <taxon>Spiralia</taxon>
        <taxon>Gnathifera</taxon>
        <taxon>Rotifera</taxon>
        <taxon>Eurotatoria</taxon>
        <taxon>Bdelloidea</taxon>
        <taxon>Philodinida</taxon>
        <taxon>Philodinidae</taxon>
        <taxon>Didymodactylos</taxon>
    </lineage>
</organism>
<evidence type="ECO:0000313" key="1">
    <source>
        <dbReference type="EMBL" id="CAF1686986.1"/>
    </source>
</evidence>
<dbReference type="Gene3D" id="3.40.430.10">
    <property type="entry name" value="Dihydrofolate Reductase, subunit A"/>
    <property type="match status" value="1"/>
</dbReference>
<dbReference type="SUPFAM" id="SSF53597">
    <property type="entry name" value="Dihydrofolate reductase-like"/>
    <property type="match status" value="1"/>
</dbReference>
<dbReference type="AlphaFoldDB" id="A0A8S2LIN6"/>
<evidence type="ECO:0008006" key="4">
    <source>
        <dbReference type="Google" id="ProtNLM"/>
    </source>
</evidence>
<comment type="caution">
    <text evidence="2">The sequence shown here is derived from an EMBL/GenBank/DDBJ whole genome shotgun (WGS) entry which is preliminary data.</text>
</comment>
<dbReference type="EMBL" id="CAJNOK010084250">
    <property type="protein sequence ID" value="CAF1686986.1"/>
    <property type="molecule type" value="Genomic_DNA"/>
</dbReference>
<name>A0A8S2LIN6_9BILA</name>
<feature type="non-terminal residue" evidence="2">
    <location>
        <position position="1"/>
    </location>
</feature>
<reference evidence="2" key="1">
    <citation type="submission" date="2021-02" db="EMBL/GenBank/DDBJ databases">
        <authorList>
            <person name="Nowell W R."/>
        </authorList>
    </citation>
    <scope>NUCLEOTIDE SEQUENCE</scope>
</reference>